<evidence type="ECO:0000313" key="2">
    <source>
        <dbReference type="Proteomes" id="UP000008388"/>
    </source>
</evidence>
<sequence length="119" mass="13216">MSITLNQPLVPALREFMWDVSRSEGGMVRTQADQSAIIDVGRPDEDLIENPTVRENEAYNYGVIAGSLGLMDYLVDKGYSIIDPAGIKVERAENKSFLETFSEKNWLNVATGETDDAPF</sequence>
<evidence type="ECO:0000313" key="1">
    <source>
        <dbReference type="EMBL" id="AEH03711.1"/>
    </source>
</evidence>
<organism evidence="1 2">
    <name type="scientific">Pseudomonas phage PhiPA3</name>
    <name type="common">Pseudomonas aeruginosa phage PhiPA3</name>
    <dbReference type="NCBI Taxonomy" id="998086"/>
    <lineage>
        <taxon>Viruses</taxon>
        <taxon>Duplodnaviria</taxon>
        <taxon>Heunggongvirae</taxon>
        <taxon>Uroviricota</taxon>
        <taxon>Caudoviricetes</taxon>
        <taxon>Chimalliviridae</taxon>
        <taxon>Miltoncavirus</taxon>
        <taxon>Miltoncavirus PhiPA3</taxon>
    </lineage>
</organism>
<keyword evidence="2" id="KW-1185">Reference proteome</keyword>
<organismHost>
    <name type="scientific">Pseudomonas aeruginosa</name>
    <dbReference type="NCBI Taxonomy" id="287"/>
</organismHost>
<dbReference type="RefSeq" id="YP_009217367.1">
    <property type="nucleotide sequence ID" value="NC_028999.1"/>
</dbReference>
<dbReference type="GeneID" id="26643816"/>
<protein>
    <submittedName>
        <fullName evidence="1">Uncharacterized protein 288</fullName>
    </submittedName>
</protein>
<reference evidence="1 2" key="1">
    <citation type="journal article" date="2011" name="Microbiology">
        <title>The Pseudomonas aeruginosa generalized transducing phage phiPA3 is a new member of the phiKZ-like group of 'jumbo' phages, and infects model laboratory strains and clinical isolates from cystic fibrosis patients.</title>
        <authorList>
            <person name="Monson R."/>
            <person name="Foulds I."/>
            <person name="Foweraker J."/>
            <person name="Welch M."/>
            <person name="Salmond G.P."/>
        </authorList>
    </citation>
    <scope>NUCLEOTIDE SEQUENCE [LARGE SCALE GENOMIC DNA]</scope>
</reference>
<dbReference type="KEGG" id="vg:26643816"/>
<proteinExistence type="predicted"/>
<dbReference type="Proteomes" id="UP000008388">
    <property type="component" value="Segment"/>
</dbReference>
<accession>F8SJC4</accession>
<gene>
    <name evidence="1" type="primary">288</name>
</gene>
<name>F8SJC4_BPPA3</name>
<dbReference type="EMBL" id="HQ630627">
    <property type="protein sequence ID" value="AEH03711.1"/>
    <property type="molecule type" value="Genomic_DNA"/>
</dbReference>